<keyword evidence="2 4" id="KW-0371">Homeobox</keyword>
<dbReference type="EMBL" id="JAEFCI010009900">
    <property type="protein sequence ID" value="KAG5457534.1"/>
    <property type="molecule type" value="Genomic_DNA"/>
</dbReference>
<name>A0A8H7ZQY5_9FUNG</name>
<reference evidence="6 7" key="1">
    <citation type="journal article" name="Sci. Rep.">
        <title>Genome-scale phylogenetic analyses confirm Olpidium as the closest living zoosporic fungus to the non-flagellated, terrestrial fungi.</title>
        <authorList>
            <person name="Chang Y."/>
            <person name="Rochon D."/>
            <person name="Sekimoto S."/>
            <person name="Wang Y."/>
            <person name="Chovatia M."/>
            <person name="Sandor L."/>
            <person name="Salamov A."/>
            <person name="Grigoriev I.V."/>
            <person name="Stajich J.E."/>
            <person name="Spatafora J.W."/>
        </authorList>
    </citation>
    <scope>NUCLEOTIDE SEQUENCE [LARGE SCALE GENOMIC DNA]</scope>
    <source>
        <strain evidence="6">S191</strain>
    </source>
</reference>
<dbReference type="CDD" id="cd00086">
    <property type="entry name" value="homeodomain"/>
    <property type="match status" value="1"/>
</dbReference>
<dbReference type="AlphaFoldDB" id="A0A8H7ZQY5"/>
<accession>A0A8H7ZQY5</accession>
<keyword evidence="1 4" id="KW-0238">DNA-binding</keyword>
<dbReference type="Gene3D" id="1.10.10.60">
    <property type="entry name" value="Homeodomain-like"/>
    <property type="match status" value="1"/>
</dbReference>
<dbReference type="SUPFAM" id="SSF46689">
    <property type="entry name" value="Homeodomain-like"/>
    <property type="match status" value="1"/>
</dbReference>
<evidence type="ECO:0000256" key="1">
    <source>
        <dbReference type="ARBA" id="ARBA00023125"/>
    </source>
</evidence>
<dbReference type="PROSITE" id="PS50071">
    <property type="entry name" value="HOMEOBOX_2"/>
    <property type="match status" value="1"/>
</dbReference>
<evidence type="ECO:0000256" key="4">
    <source>
        <dbReference type="PROSITE-ProRule" id="PRU00108"/>
    </source>
</evidence>
<dbReference type="GO" id="GO:0005634">
    <property type="term" value="C:nucleus"/>
    <property type="evidence" value="ECO:0007669"/>
    <property type="project" value="UniProtKB-SubCell"/>
</dbReference>
<dbReference type="InterPro" id="IPR001356">
    <property type="entry name" value="HD"/>
</dbReference>
<feature type="DNA-binding region" description="Homeobox" evidence="4">
    <location>
        <begin position="112"/>
        <end position="174"/>
    </location>
</feature>
<dbReference type="GO" id="GO:0006355">
    <property type="term" value="P:regulation of DNA-templated transcription"/>
    <property type="evidence" value="ECO:0007669"/>
    <property type="project" value="InterPro"/>
</dbReference>
<evidence type="ECO:0000313" key="6">
    <source>
        <dbReference type="EMBL" id="KAG5457534.1"/>
    </source>
</evidence>
<gene>
    <name evidence="6" type="ORF">BJ554DRAFT_2418</name>
</gene>
<feature type="domain" description="Homeobox" evidence="5">
    <location>
        <begin position="110"/>
        <end position="173"/>
    </location>
</feature>
<protein>
    <submittedName>
        <fullName evidence="6">Homeobox KN domain-containing protein</fullName>
    </submittedName>
</protein>
<dbReference type="SMART" id="SM00389">
    <property type="entry name" value="HOX"/>
    <property type="match status" value="1"/>
</dbReference>
<dbReference type="Pfam" id="PF05920">
    <property type="entry name" value="Homeobox_KN"/>
    <property type="match status" value="1"/>
</dbReference>
<dbReference type="GO" id="GO:0003677">
    <property type="term" value="F:DNA binding"/>
    <property type="evidence" value="ECO:0007669"/>
    <property type="project" value="UniProtKB-UniRule"/>
</dbReference>
<evidence type="ECO:0000256" key="3">
    <source>
        <dbReference type="ARBA" id="ARBA00023242"/>
    </source>
</evidence>
<comment type="subcellular location">
    <subcellularLocation>
        <location evidence="4">Nucleus</location>
    </subcellularLocation>
</comment>
<dbReference type="Proteomes" id="UP000673691">
    <property type="component" value="Unassembled WGS sequence"/>
</dbReference>
<evidence type="ECO:0000256" key="2">
    <source>
        <dbReference type="ARBA" id="ARBA00023155"/>
    </source>
</evidence>
<comment type="caution">
    <text evidence="6">The sequence shown here is derived from an EMBL/GenBank/DDBJ whole genome shotgun (WGS) entry which is preliminary data.</text>
</comment>
<sequence length="176" mass="20231">MEAHPLFPVLVQLHEWREVLAFEPHRAVTPSHLSEVVERCRNVEIPPEALAFDAPLRQGIRVLVEQIEKLVQHHFATEANLRGFQKTVEERFDEFLAQALPTGTASAELPPPPSMRSNHPPAAVAVLKDWFFANLENPYPSKEERDRFAGQTGLTQKQVSEWFVNARRRLRERPSR</sequence>
<evidence type="ECO:0000313" key="7">
    <source>
        <dbReference type="Proteomes" id="UP000673691"/>
    </source>
</evidence>
<keyword evidence="3 4" id="KW-0539">Nucleus</keyword>
<dbReference type="InterPro" id="IPR009057">
    <property type="entry name" value="Homeodomain-like_sf"/>
</dbReference>
<proteinExistence type="predicted"/>
<dbReference type="PANTHER" id="PTHR11850">
    <property type="entry name" value="HOMEOBOX PROTEIN TRANSCRIPTION FACTORS"/>
    <property type="match status" value="1"/>
</dbReference>
<dbReference type="InterPro" id="IPR050224">
    <property type="entry name" value="TALE_homeobox"/>
</dbReference>
<evidence type="ECO:0000259" key="5">
    <source>
        <dbReference type="PROSITE" id="PS50071"/>
    </source>
</evidence>
<dbReference type="OrthoDB" id="10056939at2759"/>
<dbReference type="InterPro" id="IPR008422">
    <property type="entry name" value="KN_HD"/>
</dbReference>
<organism evidence="6 7">
    <name type="scientific">Olpidium bornovanus</name>
    <dbReference type="NCBI Taxonomy" id="278681"/>
    <lineage>
        <taxon>Eukaryota</taxon>
        <taxon>Fungi</taxon>
        <taxon>Fungi incertae sedis</taxon>
        <taxon>Olpidiomycota</taxon>
        <taxon>Olpidiomycotina</taxon>
        <taxon>Olpidiomycetes</taxon>
        <taxon>Olpidiales</taxon>
        <taxon>Olpidiaceae</taxon>
        <taxon>Olpidium</taxon>
    </lineage>
</organism>
<keyword evidence="7" id="KW-1185">Reference proteome</keyword>